<protein>
    <submittedName>
        <fullName evidence="3">Hydrolase</fullName>
    </submittedName>
</protein>
<dbReference type="Proteomes" id="UP000037432">
    <property type="component" value="Unassembled WGS sequence"/>
</dbReference>
<gene>
    <name evidence="3" type="ORF">ACM01_00810</name>
</gene>
<sequence>MPDAGLSNSPDDARLFDVTDAQLSAELKKWTGVTPALHPVGELLDRHWEAGFAYARLCTADARSAGMLTTAAFTRLFGETLRQTGPTAAWRPQLLVTVRRIAAEWDTDHRRELLHPELRSETEGAERVAARLLPPANRRLLTGAFQRLPQAARCLLWHTEVEAEPLAVPAGLLGLDEESARVELGRACERLREECLQVHRELAPEHECRQYLRMLDVTYRRGGVDVDPDLREHLERCGHCSDTADQLTFFNQGLGVALAEAVLGWGARPYLDARARQAEEPAEAPPAPESAAPIAGESFFSDAADFVPPADVPPPPAHAPAPASDGFAPGAAAFASSGEIPAPAGPPFAPAGESFAAAASGGSPAGTGPRAGRRAARRSARQTDATTAPPTGADRTCSGRAALKAARRASRRRNLTAAVATVSALVVVPLVIWSAGGSDEGSAPTANDRPTEVPDADPGADAGSATSNPSWAGAAEAAKGELRGRLHNIGSGLCVGIVAAKAVKDAETELTKCSSAPGQQWSYETDGLVRSEANPDLCLDSHLGYSVRLAPCKGAADSETKNVRYDFTLQGTLVPRFNQDLALSPAATDGSGALVLKSREDDTEAQHWVIDTSKTELQLEVVNWDSKAEAANTPTPTPTPEPSKTPTRTPTPSTTPAPQPTAASPSPTDASCYSNPYSCSWDGQNGSDGGYGNGYGYGGYGYGGYGGYGYGGRGRG</sequence>
<feature type="compositionally biased region" description="Pro residues" evidence="1">
    <location>
        <begin position="310"/>
        <end position="319"/>
    </location>
</feature>
<feature type="region of interest" description="Disordered" evidence="1">
    <location>
        <begin position="628"/>
        <end position="694"/>
    </location>
</feature>
<dbReference type="InterPro" id="IPR035992">
    <property type="entry name" value="Ricin_B-like_lectins"/>
</dbReference>
<evidence type="ECO:0000313" key="3">
    <source>
        <dbReference type="EMBL" id="KMS77211.1"/>
    </source>
</evidence>
<proteinExistence type="predicted"/>
<evidence type="ECO:0000256" key="1">
    <source>
        <dbReference type="SAM" id="MobiDB-lite"/>
    </source>
</evidence>
<name>A0A0J7ZMF2_STRVR</name>
<dbReference type="SUPFAM" id="SSF50370">
    <property type="entry name" value="Ricin B-like lectins"/>
    <property type="match status" value="1"/>
</dbReference>
<accession>A0A0J7ZMF2</accession>
<feature type="domain" description="Ricin B lectin" evidence="2">
    <location>
        <begin position="484"/>
        <end position="608"/>
    </location>
</feature>
<dbReference type="PROSITE" id="PS50231">
    <property type="entry name" value="RICIN_B_LECTIN"/>
    <property type="match status" value="1"/>
</dbReference>
<dbReference type="Gene3D" id="2.80.10.50">
    <property type="match status" value="1"/>
</dbReference>
<feature type="compositionally biased region" description="Polar residues" evidence="1">
    <location>
        <begin position="672"/>
        <end position="685"/>
    </location>
</feature>
<feature type="region of interest" description="Disordered" evidence="1">
    <location>
        <begin position="437"/>
        <end position="472"/>
    </location>
</feature>
<evidence type="ECO:0000259" key="2">
    <source>
        <dbReference type="Pfam" id="PF00652"/>
    </source>
</evidence>
<feature type="region of interest" description="Disordered" evidence="1">
    <location>
        <begin position="338"/>
        <end position="399"/>
    </location>
</feature>
<organism evidence="3 4">
    <name type="scientific">Streptomyces viridochromogenes</name>
    <dbReference type="NCBI Taxonomy" id="1938"/>
    <lineage>
        <taxon>Bacteria</taxon>
        <taxon>Bacillati</taxon>
        <taxon>Actinomycetota</taxon>
        <taxon>Actinomycetes</taxon>
        <taxon>Kitasatosporales</taxon>
        <taxon>Streptomycetaceae</taxon>
        <taxon>Streptomyces</taxon>
    </lineage>
</organism>
<dbReference type="RefSeq" id="WP_048579002.1">
    <property type="nucleotide sequence ID" value="NZ_LFNT01000001.1"/>
</dbReference>
<keyword evidence="3" id="KW-0378">Hydrolase</keyword>
<dbReference type="GO" id="GO:0016787">
    <property type="term" value="F:hydrolase activity"/>
    <property type="evidence" value="ECO:0007669"/>
    <property type="project" value="UniProtKB-KW"/>
</dbReference>
<reference evidence="3 4" key="1">
    <citation type="submission" date="2015-06" db="EMBL/GenBank/DDBJ databases">
        <authorList>
            <person name="Ju K.-S."/>
            <person name="Doroghazi J.R."/>
            <person name="Metcalf W.W."/>
        </authorList>
    </citation>
    <scope>NUCLEOTIDE SEQUENCE [LARGE SCALE GENOMIC DNA]</scope>
    <source>
        <strain evidence="3 4">NRRL 3414</strain>
    </source>
</reference>
<feature type="compositionally biased region" description="Low complexity" evidence="1">
    <location>
        <begin position="660"/>
        <end position="671"/>
    </location>
</feature>
<feature type="compositionally biased region" description="Low complexity" evidence="1">
    <location>
        <begin position="350"/>
        <end position="370"/>
    </location>
</feature>
<feature type="region of interest" description="Disordered" evidence="1">
    <location>
        <begin position="304"/>
        <end position="325"/>
    </location>
</feature>
<dbReference type="Pfam" id="PF00652">
    <property type="entry name" value="Ricin_B_lectin"/>
    <property type="match status" value="1"/>
</dbReference>
<feature type="compositionally biased region" description="Low complexity" evidence="1">
    <location>
        <begin position="383"/>
        <end position="399"/>
    </location>
</feature>
<dbReference type="EMBL" id="LFNT01000001">
    <property type="protein sequence ID" value="KMS77211.1"/>
    <property type="molecule type" value="Genomic_DNA"/>
</dbReference>
<dbReference type="AlphaFoldDB" id="A0A0J7ZMF2"/>
<comment type="caution">
    <text evidence="3">The sequence shown here is derived from an EMBL/GenBank/DDBJ whole genome shotgun (WGS) entry which is preliminary data.</text>
</comment>
<feature type="compositionally biased region" description="Basic residues" evidence="1">
    <location>
        <begin position="371"/>
        <end position="380"/>
    </location>
</feature>
<evidence type="ECO:0000313" key="4">
    <source>
        <dbReference type="Proteomes" id="UP000037432"/>
    </source>
</evidence>
<dbReference type="PATRIC" id="fig|1938.3.peg.3196"/>
<dbReference type="InterPro" id="IPR000772">
    <property type="entry name" value="Ricin_B_lectin"/>
</dbReference>